<dbReference type="Proteomes" id="UP000824049">
    <property type="component" value="Unassembled WGS sequence"/>
</dbReference>
<evidence type="ECO:0000313" key="9">
    <source>
        <dbReference type="Proteomes" id="UP000824049"/>
    </source>
</evidence>
<keyword evidence="4 7" id="KW-0812">Transmembrane</keyword>
<sequence length="201" mass="21666">MGEKRKILFQIFISTLYLSAFTFGGGYVIVTLMKKKFVDQYHWIEEKEMLDLIAIAESAPGAIAVNGAVVVGYKLAGAAGVVTAVVATILPPFVILSLISVFYDVFRENVLINQMLTGMQAGVGAVIASVTYDMAVGVVQEKRISSIIIMGVSFAAASFFGVNVIYVILACLALGIFQTIINKGIHKNGHPTRMDERRAGL</sequence>
<dbReference type="GO" id="GO:0015109">
    <property type="term" value="F:chromate transmembrane transporter activity"/>
    <property type="evidence" value="ECO:0007669"/>
    <property type="project" value="InterPro"/>
</dbReference>
<keyword evidence="6 7" id="KW-0472">Membrane</keyword>
<dbReference type="InterPro" id="IPR003370">
    <property type="entry name" value="Chromate_transpt"/>
</dbReference>
<evidence type="ECO:0000256" key="6">
    <source>
        <dbReference type="ARBA" id="ARBA00023136"/>
    </source>
</evidence>
<name>A0A9D2EM52_9FIRM</name>
<evidence type="ECO:0000256" key="2">
    <source>
        <dbReference type="ARBA" id="ARBA00005262"/>
    </source>
</evidence>
<dbReference type="InterPro" id="IPR052518">
    <property type="entry name" value="CHR_Transporter"/>
</dbReference>
<comment type="similarity">
    <text evidence="2">Belongs to the chromate ion transporter (CHR) (TC 2.A.51) family.</text>
</comment>
<protein>
    <submittedName>
        <fullName evidence="8">Chromate transporter</fullName>
    </submittedName>
</protein>
<evidence type="ECO:0000256" key="4">
    <source>
        <dbReference type="ARBA" id="ARBA00022692"/>
    </source>
</evidence>
<evidence type="ECO:0000313" key="8">
    <source>
        <dbReference type="EMBL" id="HIZ40159.1"/>
    </source>
</evidence>
<feature type="transmembrane region" description="Helical" evidence="7">
    <location>
        <begin position="80"/>
        <end position="103"/>
    </location>
</feature>
<dbReference type="PANTHER" id="PTHR43663">
    <property type="entry name" value="CHROMATE TRANSPORT PROTEIN-RELATED"/>
    <property type="match status" value="1"/>
</dbReference>
<evidence type="ECO:0000256" key="5">
    <source>
        <dbReference type="ARBA" id="ARBA00022989"/>
    </source>
</evidence>
<evidence type="ECO:0000256" key="1">
    <source>
        <dbReference type="ARBA" id="ARBA00004651"/>
    </source>
</evidence>
<reference evidence="8" key="1">
    <citation type="journal article" date="2021" name="PeerJ">
        <title>Extensive microbial diversity within the chicken gut microbiome revealed by metagenomics and culture.</title>
        <authorList>
            <person name="Gilroy R."/>
            <person name="Ravi A."/>
            <person name="Getino M."/>
            <person name="Pursley I."/>
            <person name="Horton D.L."/>
            <person name="Alikhan N.F."/>
            <person name="Baker D."/>
            <person name="Gharbi K."/>
            <person name="Hall N."/>
            <person name="Watson M."/>
            <person name="Adriaenssens E.M."/>
            <person name="Foster-Nyarko E."/>
            <person name="Jarju S."/>
            <person name="Secka A."/>
            <person name="Antonio M."/>
            <person name="Oren A."/>
            <person name="Chaudhuri R.R."/>
            <person name="La Ragione R."/>
            <person name="Hildebrand F."/>
            <person name="Pallen M.J."/>
        </authorList>
    </citation>
    <scope>NUCLEOTIDE SEQUENCE</scope>
    <source>
        <strain evidence="8">CHK179-28034</strain>
    </source>
</reference>
<dbReference type="AlphaFoldDB" id="A0A9D2EM52"/>
<organism evidence="8 9">
    <name type="scientific">Candidatus Anaerobutyricum stercoris</name>
    <dbReference type="NCBI Taxonomy" id="2838457"/>
    <lineage>
        <taxon>Bacteria</taxon>
        <taxon>Bacillati</taxon>
        <taxon>Bacillota</taxon>
        <taxon>Clostridia</taxon>
        <taxon>Lachnospirales</taxon>
        <taxon>Lachnospiraceae</taxon>
        <taxon>Anaerobutyricum</taxon>
    </lineage>
</organism>
<feature type="transmembrane region" description="Helical" evidence="7">
    <location>
        <begin position="147"/>
        <end position="177"/>
    </location>
</feature>
<gene>
    <name evidence="8" type="ORF">H9968_09605</name>
</gene>
<dbReference type="GO" id="GO:0005886">
    <property type="term" value="C:plasma membrane"/>
    <property type="evidence" value="ECO:0007669"/>
    <property type="project" value="UniProtKB-SubCell"/>
</dbReference>
<comment type="subcellular location">
    <subcellularLocation>
        <location evidence="1">Cell membrane</location>
        <topology evidence="1">Multi-pass membrane protein</topology>
    </subcellularLocation>
</comment>
<dbReference type="Pfam" id="PF02417">
    <property type="entry name" value="Chromate_transp"/>
    <property type="match status" value="1"/>
</dbReference>
<accession>A0A9D2EM52</accession>
<keyword evidence="5 7" id="KW-1133">Transmembrane helix</keyword>
<feature type="transmembrane region" description="Helical" evidence="7">
    <location>
        <begin position="52"/>
        <end position="73"/>
    </location>
</feature>
<proteinExistence type="inferred from homology"/>
<feature type="transmembrane region" description="Helical" evidence="7">
    <location>
        <begin position="7"/>
        <end position="32"/>
    </location>
</feature>
<dbReference type="PANTHER" id="PTHR43663:SF1">
    <property type="entry name" value="CHROMATE TRANSPORTER"/>
    <property type="match status" value="1"/>
</dbReference>
<evidence type="ECO:0000256" key="3">
    <source>
        <dbReference type="ARBA" id="ARBA00022475"/>
    </source>
</evidence>
<keyword evidence="3" id="KW-1003">Cell membrane</keyword>
<feature type="transmembrane region" description="Helical" evidence="7">
    <location>
        <begin position="115"/>
        <end position="135"/>
    </location>
</feature>
<comment type="caution">
    <text evidence="8">The sequence shown here is derived from an EMBL/GenBank/DDBJ whole genome shotgun (WGS) entry which is preliminary data.</text>
</comment>
<reference evidence="8" key="2">
    <citation type="submission" date="2021-04" db="EMBL/GenBank/DDBJ databases">
        <authorList>
            <person name="Gilroy R."/>
        </authorList>
    </citation>
    <scope>NUCLEOTIDE SEQUENCE</scope>
    <source>
        <strain evidence="8">CHK179-28034</strain>
    </source>
</reference>
<dbReference type="EMBL" id="DXBR01000086">
    <property type="protein sequence ID" value="HIZ40159.1"/>
    <property type="molecule type" value="Genomic_DNA"/>
</dbReference>
<evidence type="ECO:0000256" key="7">
    <source>
        <dbReference type="SAM" id="Phobius"/>
    </source>
</evidence>